<dbReference type="InterPro" id="IPR034154">
    <property type="entry name" value="TOPRIM_DnaG/twinkle"/>
</dbReference>
<dbReference type="Gene3D" id="3.40.1360.10">
    <property type="match status" value="1"/>
</dbReference>
<evidence type="ECO:0000259" key="2">
    <source>
        <dbReference type="Pfam" id="PF23639"/>
    </source>
</evidence>
<dbReference type="InterPro" id="IPR055570">
    <property type="entry name" value="DUF7146"/>
</dbReference>
<protein>
    <submittedName>
        <fullName evidence="3">DNA primase</fullName>
    </submittedName>
</protein>
<reference evidence="3 4" key="1">
    <citation type="journal article" date="2016" name="Front. Microbiol.">
        <title>Genomic Resource of Rice Seed Associated Bacteria.</title>
        <authorList>
            <person name="Midha S."/>
            <person name="Bansal K."/>
            <person name="Sharma S."/>
            <person name="Kumar N."/>
            <person name="Patil P.P."/>
            <person name="Chaudhry V."/>
            <person name="Patil P.B."/>
        </authorList>
    </citation>
    <scope>NUCLEOTIDE SEQUENCE [LARGE SCALE GENOMIC DNA]</scope>
    <source>
        <strain evidence="3 4">NS319</strain>
    </source>
</reference>
<dbReference type="STRING" id="33051.SB4_15565"/>
<evidence type="ECO:0000313" key="4">
    <source>
        <dbReference type="Proteomes" id="UP000072867"/>
    </source>
</evidence>
<evidence type="ECO:0000313" key="3">
    <source>
        <dbReference type="EMBL" id="KTT73832.1"/>
    </source>
</evidence>
<dbReference type="EMBL" id="LDTD01000014">
    <property type="protein sequence ID" value="KTT73832.1"/>
    <property type="molecule type" value="Genomic_DNA"/>
</dbReference>
<organism evidence="3 4">
    <name type="scientific">Sphingomonas sanguinis</name>
    <dbReference type="NCBI Taxonomy" id="33051"/>
    <lineage>
        <taxon>Bacteria</taxon>
        <taxon>Pseudomonadati</taxon>
        <taxon>Pseudomonadota</taxon>
        <taxon>Alphaproteobacteria</taxon>
        <taxon>Sphingomonadales</taxon>
        <taxon>Sphingomonadaceae</taxon>
        <taxon>Sphingomonas</taxon>
    </lineage>
</organism>
<evidence type="ECO:0000259" key="1">
    <source>
        <dbReference type="Pfam" id="PF13362"/>
    </source>
</evidence>
<dbReference type="AlphaFoldDB" id="A0A147I5M5"/>
<sequence length="356" mass="38508">MMARDDASDLAQRLGRQAEAVCREYLSNGRRQGNYWQVGDVRNAPGRSMYVRLKDTVKGPAGKWTDAQSGEHGDLLDVIRESLGLIDFADAAEEARRFLSLPHPEPEPTPKLYASTPAPSGSAEAARRLVAMCRPIGKSLVETYLHGRAITDLHGTANLHFHPRCYYRPDDHGPTEQWPAMIAAVTDLSGRITGAHRTWLAPDGSGKAPIDTQRKAMGDLLGNAVRFGIPGDVMAAGEGIETILSARQAIPGMAMAAGLSAAHLAAILFPETLRRLYIVRDNDSAGNGARKSLVERADVAGIEAIVLTPRLKDFNEDLRHFGTDALRAMLRVQLAPLDVARFMALVATAKESTMAG</sequence>
<name>A0A147I5M5_9SPHN</name>
<dbReference type="Pfam" id="PF13362">
    <property type="entry name" value="Toprim_3"/>
    <property type="match status" value="1"/>
</dbReference>
<comment type="caution">
    <text evidence="3">The sequence shown here is derived from an EMBL/GenBank/DDBJ whole genome shotgun (WGS) entry which is preliminary data.</text>
</comment>
<dbReference type="Pfam" id="PF23639">
    <property type="entry name" value="DUF7146"/>
    <property type="match status" value="1"/>
</dbReference>
<dbReference type="Proteomes" id="UP000072867">
    <property type="component" value="Unassembled WGS sequence"/>
</dbReference>
<dbReference type="CDD" id="cd01029">
    <property type="entry name" value="TOPRIM_primases"/>
    <property type="match status" value="1"/>
</dbReference>
<feature type="domain" description="Toprim" evidence="1">
    <location>
        <begin position="234"/>
        <end position="323"/>
    </location>
</feature>
<dbReference type="InterPro" id="IPR006171">
    <property type="entry name" value="TOPRIM_dom"/>
</dbReference>
<proteinExistence type="predicted"/>
<accession>A0A147I5M5</accession>
<feature type="domain" description="DUF7146" evidence="2">
    <location>
        <begin position="121"/>
        <end position="227"/>
    </location>
</feature>
<dbReference type="PATRIC" id="fig|33051.3.peg.787"/>
<gene>
    <name evidence="3" type="ORF">NS319_02710</name>
</gene>